<proteinExistence type="predicted"/>
<dbReference type="EMBL" id="JAMZIH010005407">
    <property type="protein sequence ID" value="KAJ1675237.1"/>
    <property type="molecule type" value="Genomic_DNA"/>
</dbReference>
<evidence type="ECO:0000313" key="1">
    <source>
        <dbReference type="EMBL" id="KAJ1675237.1"/>
    </source>
</evidence>
<evidence type="ECO:0000313" key="2">
    <source>
        <dbReference type="Proteomes" id="UP001145114"/>
    </source>
</evidence>
<comment type="caution">
    <text evidence="1">The sequence shown here is derived from an EMBL/GenBank/DDBJ whole genome shotgun (WGS) entry which is preliminary data.</text>
</comment>
<reference evidence="1" key="1">
    <citation type="submission" date="2022-06" db="EMBL/GenBank/DDBJ databases">
        <title>Phylogenomic reconstructions and comparative analyses of Kickxellomycotina fungi.</title>
        <authorList>
            <person name="Reynolds N.K."/>
            <person name="Stajich J.E."/>
            <person name="Barry K."/>
            <person name="Grigoriev I.V."/>
            <person name="Crous P."/>
            <person name="Smith M.E."/>
        </authorList>
    </citation>
    <scope>NUCLEOTIDE SEQUENCE</scope>
    <source>
        <strain evidence="1">RSA 2271</strain>
    </source>
</reference>
<organism evidence="1 2">
    <name type="scientific">Spiromyces aspiralis</name>
    <dbReference type="NCBI Taxonomy" id="68401"/>
    <lineage>
        <taxon>Eukaryota</taxon>
        <taxon>Fungi</taxon>
        <taxon>Fungi incertae sedis</taxon>
        <taxon>Zoopagomycota</taxon>
        <taxon>Kickxellomycotina</taxon>
        <taxon>Kickxellomycetes</taxon>
        <taxon>Kickxellales</taxon>
        <taxon>Kickxellaceae</taxon>
        <taxon>Spiromyces</taxon>
    </lineage>
</organism>
<keyword evidence="2" id="KW-1185">Reference proteome</keyword>
<accession>A0ACC1HJ31</accession>
<sequence length="350" mass="41228">MRIKSRVHIESSQDVRPLQHFKAKPVDPKVLEGPKVAPKKKATLTIPKSPKLHKTKVRSASSMSSAATQTDENRQFKARPVPRGTEKPFAPSLQHAHTEAHPFRFKTDEIIEARMVKFREEIERMQQEQEKKRRFRAQPMPSFSPKPSQSEKIKQQKQRPLEVEPFELLTDKRGEEYRQQLMARLEELEQRRRERAQFKARGIPASLDHPFVPQPSDRLPTQVEEVIMHTELRSEEREAWGEERREREMIRQEVLRRRQFEEELREQEEIRLLRAALVHKPEPIRKYKKVEIKPSARPPTVAKTPKWHTRTRKRVALDESGDEDNSQQQQQQSPVCDGNRQAKRSKTSAL</sequence>
<gene>
    <name evidence="1" type="ORF">EV182_001661</name>
</gene>
<name>A0ACC1HJ31_9FUNG</name>
<protein>
    <submittedName>
        <fullName evidence="1">Uncharacterized protein</fullName>
    </submittedName>
</protein>
<dbReference type="Proteomes" id="UP001145114">
    <property type="component" value="Unassembled WGS sequence"/>
</dbReference>